<gene>
    <name evidence="2" type="ordered locus">Bcen_4647</name>
</gene>
<dbReference type="EMBL" id="CP000379">
    <property type="protein sequence ID" value="ABF79527.1"/>
    <property type="molecule type" value="Genomic_DNA"/>
</dbReference>
<dbReference type="AlphaFoldDB" id="A0A0H2XZ76"/>
<protein>
    <recommendedName>
        <fullName evidence="3">DUF3717 domain-containing protein</fullName>
    </recommendedName>
</protein>
<evidence type="ECO:0000256" key="1">
    <source>
        <dbReference type="SAM" id="MobiDB-lite"/>
    </source>
</evidence>
<name>A0A0H2XZ76_BURO1</name>
<evidence type="ECO:0000313" key="2">
    <source>
        <dbReference type="EMBL" id="ABF79527.1"/>
    </source>
</evidence>
<sequence>MARGARNPEESMSASPAERKAGPVSIVRIEAAINAWREVYPPAPDGEDGYALDAGSNCLAELYGTMICYQLPDVPLDSLSHEQRDALYATEV</sequence>
<dbReference type="HOGENOM" id="CLU_186649_1_0_4"/>
<proteinExistence type="predicted"/>
<accession>A0A0H2XZ76</accession>
<feature type="region of interest" description="Disordered" evidence="1">
    <location>
        <begin position="1"/>
        <end position="21"/>
    </location>
</feature>
<evidence type="ECO:0008006" key="3">
    <source>
        <dbReference type="Google" id="ProtNLM"/>
    </source>
</evidence>
<organism evidence="2">
    <name type="scientific">Burkholderia orbicola (strain AU 1054)</name>
    <dbReference type="NCBI Taxonomy" id="331271"/>
    <lineage>
        <taxon>Bacteria</taxon>
        <taxon>Pseudomonadati</taxon>
        <taxon>Pseudomonadota</taxon>
        <taxon>Betaproteobacteria</taxon>
        <taxon>Burkholderiales</taxon>
        <taxon>Burkholderiaceae</taxon>
        <taxon>Burkholderia</taxon>
        <taxon>Burkholderia cepacia complex</taxon>
        <taxon>Burkholderia orbicola</taxon>
    </lineage>
</organism>
<dbReference type="Pfam" id="PF12512">
    <property type="entry name" value="DUF3717"/>
    <property type="match status" value="1"/>
</dbReference>
<reference evidence="2" key="1">
    <citation type="submission" date="2006-05" db="EMBL/GenBank/DDBJ databases">
        <title>Complete sequence of chromosome 2 of Burkholderia cenocepacia AU 1054.</title>
        <authorList>
            <consortium name="US DOE Joint Genome Institute"/>
            <person name="Copeland A."/>
            <person name="Lucas S."/>
            <person name="Lapidus A."/>
            <person name="Barry K."/>
            <person name="Detter J.C."/>
            <person name="Glavina del Rio T."/>
            <person name="Hammon N."/>
            <person name="Israni S."/>
            <person name="Dalin E."/>
            <person name="Tice H."/>
            <person name="Pitluck S."/>
            <person name="Chain P."/>
            <person name="Malfatti S."/>
            <person name="Shin M."/>
            <person name="Vergez L."/>
            <person name="Schmutz J."/>
            <person name="Larimer F."/>
            <person name="Land M."/>
            <person name="Hauser L."/>
            <person name="Kyrpides N."/>
            <person name="Lykidis A."/>
            <person name="LiPuma J.J."/>
            <person name="Konstantinidis K."/>
            <person name="Tiedje J.M."/>
            <person name="Richardson P."/>
        </authorList>
    </citation>
    <scope>NUCLEOTIDE SEQUENCE [LARGE SCALE GENOMIC DNA]</scope>
    <source>
        <strain evidence="2">AU 1054</strain>
    </source>
</reference>
<dbReference type="InterPro" id="IPR022191">
    <property type="entry name" value="DUF3717"/>
</dbReference>